<protein>
    <recommendedName>
        <fullName evidence="5">Wadjet protein JetD C-terminal domain-containing protein</fullName>
    </recommendedName>
</protein>
<organism evidence="3 4">
    <name type="scientific">Pseudoclavibacter helvolus</name>
    <dbReference type="NCBI Taxonomy" id="255205"/>
    <lineage>
        <taxon>Bacteria</taxon>
        <taxon>Bacillati</taxon>
        <taxon>Actinomycetota</taxon>
        <taxon>Actinomycetes</taxon>
        <taxon>Micrococcales</taxon>
        <taxon>Microbacteriaceae</taxon>
        <taxon>Pseudoclavibacter</taxon>
    </lineage>
</organism>
<evidence type="ECO:0008006" key="5">
    <source>
        <dbReference type="Google" id="ProtNLM"/>
    </source>
</evidence>
<dbReference type="RefSeq" id="WP_183622689.1">
    <property type="nucleotide sequence ID" value="NZ_JACHWJ010000001.1"/>
</dbReference>
<evidence type="ECO:0000313" key="3">
    <source>
        <dbReference type="EMBL" id="MBB2956262.1"/>
    </source>
</evidence>
<evidence type="ECO:0000259" key="1">
    <source>
        <dbReference type="Pfam" id="PF09983"/>
    </source>
</evidence>
<proteinExistence type="predicted"/>
<dbReference type="PIRSF" id="PIRSF028408">
    <property type="entry name" value="UCP028408"/>
    <property type="match status" value="1"/>
</dbReference>
<dbReference type="Pfam" id="PF09983">
    <property type="entry name" value="JetD_C"/>
    <property type="match status" value="1"/>
</dbReference>
<evidence type="ECO:0000313" key="4">
    <source>
        <dbReference type="Proteomes" id="UP000545286"/>
    </source>
</evidence>
<dbReference type="InterPro" id="IPR024537">
    <property type="entry name" value="DUF3322"/>
</dbReference>
<name>A0A7W4ULY7_9MICO</name>
<dbReference type="AlphaFoldDB" id="A0A7W4ULY7"/>
<feature type="domain" description="Wadjet protein JetD C-terminal" evidence="1">
    <location>
        <begin position="212"/>
        <end position="380"/>
    </location>
</feature>
<reference evidence="3 4" key="1">
    <citation type="submission" date="2020-08" db="EMBL/GenBank/DDBJ databases">
        <title>Sequencing the genomes of 1000 actinobacteria strains.</title>
        <authorList>
            <person name="Klenk H.-P."/>
        </authorList>
    </citation>
    <scope>NUCLEOTIDE SEQUENCE [LARGE SCALE GENOMIC DNA]</scope>
    <source>
        <strain evidence="3 4">DSM 20419</strain>
    </source>
</reference>
<dbReference type="InterPro" id="IPR014544">
    <property type="entry name" value="UCP028408"/>
</dbReference>
<dbReference type="Pfam" id="PF11795">
    <property type="entry name" value="DUF3322"/>
    <property type="match status" value="1"/>
</dbReference>
<feature type="domain" description="DUF3322" evidence="2">
    <location>
        <begin position="8"/>
        <end position="202"/>
    </location>
</feature>
<dbReference type="Proteomes" id="UP000545286">
    <property type="component" value="Unassembled WGS sequence"/>
</dbReference>
<comment type="caution">
    <text evidence="3">The sequence shown here is derived from an EMBL/GenBank/DDBJ whole genome shotgun (WGS) entry which is preliminary data.</text>
</comment>
<evidence type="ECO:0000259" key="2">
    <source>
        <dbReference type="Pfam" id="PF11795"/>
    </source>
</evidence>
<dbReference type="EMBL" id="JACHWJ010000001">
    <property type="protein sequence ID" value="MBB2956262.1"/>
    <property type="molecule type" value="Genomic_DNA"/>
</dbReference>
<sequence length="397" mass="44016">MITVKDARQRAKDALSKRMASLAASTAEAEAYEFRLALKVPTERAVLDDIEYAETWARDWAHVAPTLPRNATLAWADRRWSRVGQQRIPTVLELHGAEEVARFVGGQTKHDWLTLQERCSALLRLAQEQSGSATDDGQVRAALKRHSSYLMQASDGDFATLLQVCDWLVINPDSGLRPRQLPIRGVDTKWLGTHRGIVTSFVTACTARPGLGLTESTHTIRMRILDPELHPSGPLDFAATEGTIQALGLKPQVVFVFENLESVLAMPTWQGAVVLHGSGYAVDSVARISWIHNAPLVYWGDLDEAGFGILNRLRSHASEVHTVLMDEETLIGHRDLWGSDSSARGSRFPRITTSEGTALQRLRDEGNVRLEQERIPWATALLALQQKARAVRSQQVS</sequence>
<dbReference type="InterPro" id="IPR024534">
    <property type="entry name" value="JetD_C"/>
</dbReference>
<gene>
    <name evidence="3" type="ORF">FHX72_000374</name>
</gene>
<keyword evidence="4" id="KW-1185">Reference proteome</keyword>
<accession>A0A7W4ULY7</accession>